<gene>
    <name evidence="2" type="ORF">PCL_06526</name>
</gene>
<organism evidence="2 3">
    <name type="scientific">Purpureocillium lilacinum</name>
    <name type="common">Paecilomyces lilacinus</name>
    <dbReference type="NCBI Taxonomy" id="33203"/>
    <lineage>
        <taxon>Eukaryota</taxon>
        <taxon>Fungi</taxon>
        <taxon>Dikarya</taxon>
        <taxon>Ascomycota</taxon>
        <taxon>Pezizomycotina</taxon>
        <taxon>Sordariomycetes</taxon>
        <taxon>Hypocreomycetidae</taxon>
        <taxon>Hypocreales</taxon>
        <taxon>Ophiocordycipitaceae</taxon>
        <taxon>Purpureocillium</taxon>
    </lineage>
</organism>
<dbReference type="AlphaFoldDB" id="A0A2U3EMY1"/>
<protein>
    <submittedName>
        <fullName evidence="2">Uncharacterized protein</fullName>
    </submittedName>
</protein>
<evidence type="ECO:0000313" key="2">
    <source>
        <dbReference type="EMBL" id="PWI75868.1"/>
    </source>
</evidence>
<comment type="caution">
    <text evidence="2">The sequence shown here is derived from an EMBL/GenBank/DDBJ whole genome shotgun (WGS) entry which is preliminary data.</text>
</comment>
<reference evidence="2 3" key="1">
    <citation type="journal article" date="2016" name="Front. Microbiol.">
        <title>Genome and transcriptome sequences reveal the specific parasitism of the nematophagous Purpureocillium lilacinum 36-1.</title>
        <authorList>
            <person name="Xie J."/>
            <person name="Li S."/>
            <person name="Mo C."/>
            <person name="Xiao X."/>
            <person name="Peng D."/>
            <person name="Wang G."/>
            <person name="Xiao Y."/>
        </authorList>
    </citation>
    <scope>NUCLEOTIDE SEQUENCE [LARGE SCALE GENOMIC DNA]</scope>
    <source>
        <strain evidence="2 3">36-1</strain>
    </source>
</reference>
<accession>A0A2U3EMY1</accession>
<proteinExistence type="predicted"/>
<evidence type="ECO:0000313" key="3">
    <source>
        <dbReference type="Proteomes" id="UP000245956"/>
    </source>
</evidence>
<dbReference type="EMBL" id="LCWV01000002">
    <property type="protein sequence ID" value="PWI75868.1"/>
    <property type="molecule type" value="Genomic_DNA"/>
</dbReference>
<evidence type="ECO:0000256" key="1">
    <source>
        <dbReference type="SAM" id="MobiDB-lite"/>
    </source>
</evidence>
<name>A0A2U3EMY1_PURLI</name>
<feature type="compositionally biased region" description="Basic and acidic residues" evidence="1">
    <location>
        <begin position="62"/>
        <end position="72"/>
    </location>
</feature>
<dbReference type="Proteomes" id="UP000245956">
    <property type="component" value="Unassembled WGS sequence"/>
</dbReference>
<sequence>MDHGSMGVGVGTAALCMFAEEDATEETRQRQHSPELNWAGDSSMAGDRCHFRQANHSPLPARAERPNKRSDDTPSSAESTRLAVTVSFRGARPALPLEYPFETIAALPPGACSSVLVHLLFTSPRVTSIDSSCDPRRTLAPSSIPSFLFPPFTALLHVSSLRKVRQVLPRQESPATPERPPGLISRFHRQSGARSLLTLSLLPPVQYLKQLESHPFVILKSPLGQQPLPATSLSESEGFSALLNTAGTWTSQQDIRHHGFKFTRRRETSPRLLPHPPALPITSLRASGPWATISLLLLPSLYFALEQVTALHRASRVTAVPFLSAR</sequence>
<feature type="region of interest" description="Disordered" evidence="1">
    <location>
        <begin position="21"/>
        <end position="81"/>
    </location>
</feature>